<dbReference type="Gene3D" id="3.40.50.1820">
    <property type="entry name" value="alpha/beta hydrolase"/>
    <property type="match status" value="1"/>
</dbReference>
<evidence type="ECO:0000259" key="1">
    <source>
        <dbReference type="Pfam" id="PF00561"/>
    </source>
</evidence>
<dbReference type="AlphaFoldDB" id="A0A562V2B8"/>
<dbReference type="PANTHER" id="PTHR43433:SF10">
    <property type="entry name" value="AB HYDROLASE-1 DOMAIN-CONTAINING PROTEIN"/>
    <property type="match status" value="1"/>
</dbReference>
<organism evidence="2 3">
    <name type="scientific">Stackebrandtia albiflava</name>
    <dbReference type="NCBI Taxonomy" id="406432"/>
    <lineage>
        <taxon>Bacteria</taxon>
        <taxon>Bacillati</taxon>
        <taxon>Actinomycetota</taxon>
        <taxon>Actinomycetes</taxon>
        <taxon>Glycomycetales</taxon>
        <taxon>Glycomycetaceae</taxon>
        <taxon>Stackebrandtia</taxon>
    </lineage>
</organism>
<accession>A0A562V2B8</accession>
<dbReference type="Proteomes" id="UP000321617">
    <property type="component" value="Unassembled WGS sequence"/>
</dbReference>
<feature type="domain" description="AB hydrolase-1" evidence="1">
    <location>
        <begin position="27"/>
        <end position="265"/>
    </location>
</feature>
<proteinExistence type="predicted"/>
<dbReference type="InterPro" id="IPR050471">
    <property type="entry name" value="AB_hydrolase"/>
</dbReference>
<evidence type="ECO:0000313" key="3">
    <source>
        <dbReference type="Proteomes" id="UP000321617"/>
    </source>
</evidence>
<dbReference type="EMBL" id="VLLL01000006">
    <property type="protein sequence ID" value="TWJ12024.1"/>
    <property type="molecule type" value="Genomic_DNA"/>
</dbReference>
<dbReference type="OrthoDB" id="9800988at2"/>
<dbReference type="GO" id="GO:0003824">
    <property type="term" value="F:catalytic activity"/>
    <property type="evidence" value="ECO:0007669"/>
    <property type="project" value="UniProtKB-ARBA"/>
</dbReference>
<sequence length="278" mass="28759">MVTHVDLRPSDARTLRTYHADSGGSDVIVWCHGTPNLGEPPAPLFAAAAALGLRWVSYDRPGYGGSTPTPGRDIASAAEDIARVADAAGAERFAVMGHSGGGPHALAAAALLPDRVTGVVCGAGLAPFDAAGLDWFAGMAPAGAAELRAAQRGREALREKLAASKFDPEQFTPSDHAALEGDWDWLNHVAGHGLDSGLDGMIDDDVAYVSPWGFDVAAIAAPVILLHGDADRIVPVGHAEWLAERLPSGHRMILPGEGHISVLSGATAALDRLAALTR</sequence>
<dbReference type="Pfam" id="PF00561">
    <property type="entry name" value="Abhydrolase_1"/>
    <property type="match status" value="1"/>
</dbReference>
<dbReference type="InterPro" id="IPR000073">
    <property type="entry name" value="AB_hydrolase_1"/>
</dbReference>
<protein>
    <submittedName>
        <fullName evidence="2">Pimeloyl-ACP methyl ester carboxylesterase</fullName>
    </submittedName>
</protein>
<evidence type="ECO:0000313" key="2">
    <source>
        <dbReference type="EMBL" id="TWJ12024.1"/>
    </source>
</evidence>
<dbReference type="SUPFAM" id="SSF53474">
    <property type="entry name" value="alpha/beta-Hydrolases"/>
    <property type="match status" value="1"/>
</dbReference>
<dbReference type="InterPro" id="IPR029058">
    <property type="entry name" value="AB_hydrolase_fold"/>
</dbReference>
<dbReference type="RefSeq" id="WP_147138817.1">
    <property type="nucleotide sequence ID" value="NZ_BAABIJ010000002.1"/>
</dbReference>
<dbReference type="PRINTS" id="PR00111">
    <property type="entry name" value="ABHYDROLASE"/>
</dbReference>
<gene>
    <name evidence="2" type="ORF">LX16_2770</name>
</gene>
<dbReference type="PANTHER" id="PTHR43433">
    <property type="entry name" value="HYDROLASE, ALPHA/BETA FOLD FAMILY PROTEIN"/>
    <property type="match status" value="1"/>
</dbReference>
<keyword evidence="3" id="KW-1185">Reference proteome</keyword>
<reference evidence="2 3" key="1">
    <citation type="journal article" date="2013" name="Stand. Genomic Sci.">
        <title>Genomic Encyclopedia of Type Strains, Phase I: The one thousand microbial genomes (KMG-I) project.</title>
        <authorList>
            <person name="Kyrpides N.C."/>
            <person name="Woyke T."/>
            <person name="Eisen J.A."/>
            <person name="Garrity G."/>
            <person name="Lilburn T.G."/>
            <person name="Beck B.J."/>
            <person name="Whitman W.B."/>
            <person name="Hugenholtz P."/>
            <person name="Klenk H.P."/>
        </authorList>
    </citation>
    <scope>NUCLEOTIDE SEQUENCE [LARGE SCALE GENOMIC DNA]</scope>
    <source>
        <strain evidence="2 3">DSM 45044</strain>
    </source>
</reference>
<comment type="caution">
    <text evidence="2">The sequence shown here is derived from an EMBL/GenBank/DDBJ whole genome shotgun (WGS) entry which is preliminary data.</text>
</comment>
<name>A0A562V2B8_9ACTN</name>